<gene>
    <name evidence="2" type="ORF">BV898_03384</name>
</gene>
<feature type="chain" id="PRO_5012890345" description="ShKT domain-containing protein" evidence="1">
    <location>
        <begin position="22"/>
        <end position="236"/>
    </location>
</feature>
<comment type="caution">
    <text evidence="2">The sequence shown here is derived from an EMBL/GenBank/DDBJ whole genome shotgun (WGS) entry which is preliminary data.</text>
</comment>
<evidence type="ECO:0000313" key="2">
    <source>
        <dbReference type="EMBL" id="OQV22557.1"/>
    </source>
</evidence>
<evidence type="ECO:0000256" key="1">
    <source>
        <dbReference type="SAM" id="SignalP"/>
    </source>
</evidence>
<keyword evidence="1" id="KW-0732">Signal</keyword>
<accession>A0A1W0X4R2</accession>
<protein>
    <recommendedName>
        <fullName evidence="4">ShKT domain-containing protein</fullName>
    </recommendedName>
</protein>
<proteinExistence type="predicted"/>
<evidence type="ECO:0000313" key="3">
    <source>
        <dbReference type="Proteomes" id="UP000192578"/>
    </source>
</evidence>
<dbReference type="EMBL" id="MTYJ01000016">
    <property type="protein sequence ID" value="OQV22557.1"/>
    <property type="molecule type" value="Genomic_DNA"/>
</dbReference>
<sequence>MARINGLLLFVCLSHVASVFGDSYATTTAAPVYTTTTTTTTTTKPPSTSSCDQVGHTCTNFGVNCQKFCSLGCDVAIAKNASFAANGFAYPTCPTNVTNNAVLGQSLCDYYNSQCGLGIINNCDLAVQLGCPAGATSTDSVANYAATIKALCEVWNAVCPTKGLGCKEICTVCPKNAIASPDPCVVASTKASQDYSAYVCGLYQGACNANAIACADYNKLCVTPTYPPTTTYKSAY</sequence>
<feature type="signal peptide" evidence="1">
    <location>
        <begin position="1"/>
        <end position="21"/>
    </location>
</feature>
<organism evidence="2 3">
    <name type="scientific">Hypsibius exemplaris</name>
    <name type="common">Freshwater tardigrade</name>
    <dbReference type="NCBI Taxonomy" id="2072580"/>
    <lineage>
        <taxon>Eukaryota</taxon>
        <taxon>Metazoa</taxon>
        <taxon>Ecdysozoa</taxon>
        <taxon>Tardigrada</taxon>
        <taxon>Eutardigrada</taxon>
        <taxon>Parachela</taxon>
        <taxon>Hypsibioidea</taxon>
        <taxon>Hypsibiidae</taxon>
        <taxon>Hypsibius</taxon>
    </lineage>
</organism>
<name>A0A1W0X4R2_HYPEX</name>
<dbReference type="Proteomes" id="UP000192578">
    <property type="component" value="Unassembled WGS sequence"/>
</dbReference>
<evidence type="ECO:0008006" key="4">
    <source>
        <dbReference type="Google" id="ProtNLM"/>
    </source>
</evidence>
<keyword evidence="3" id="KW-1185">Reference proteome</keyword>
<dbReference type="AlphaFoldDB" id="A0A1W0X4R2"/>
<reference evidence="3" key="1">
    <citation type="submission" date="2017-01" db="EMBL/GenBank/DDBJ databases">
        <title>Comparative genomics of anhydrobiosis in the tardigrade Hypsibius dujardini.</title>
        <authorList>
            <person name="Yoshida Y."/>
            <person name="Koutsovoulos G."/>
            <person name="Laetsch D."/>
            <person name="Stevens L."/>
            <person name="Kumar S."/>
            <person name="Horikawa D."/>
            <person name="Ishino K."/>
            <person name="Komine S."/>
            <person name="Tomita M."/>
            <person name="Blaxter M."/>
            <person name="Arakawa K."/>
        </authorList>
    </citation>
    <scope>NUCLEOTIDE SEQUENCE [LARGE SCALE GENOMIC DNA]</scope>
    <source>
        <strain evidence="3">Z151</strain>
    </source>
</reference>